<dbReference type="Pfam" id="PF00400">
    <property type="entry name" value="WD40"/>
    <property type="match status" value="3"/>
</dbReference>
<evidence type="ECO:0000256" key="5">
    <source>
        <dbReference type="ARBA" id="ARBA00022701"/>
    </source>
</evidence>
<dbReference type="FunFam" id="2.130.10.10:FF:003525">
    <property type="entry name" value="WD repeat domain 90"/>
    <property type="match status" value="1"/>
</dbReference>
<keyword evidence="5" id="KW-0493">Microtubule</keyword>
<dbReference type="InterPro" id="IPR019775">
    <property type="entry name" value="WD40_repeat_CS"/>
</dbReference>
<evidence type="ECO:0000259" key="14">
    <source>
        <dbReference type="Pfam" id="PF05018"/>
    </source>
</evidence>
<dbReference type="GO" id="GO:0034451">
    <property type="term" value="C:centriolar satellite"/>
    <property type="evidence" value="ECO:0007669"/>
    <property type="project" value="UniProtKB-SubCell"/>
</dbReference>
<dbReference type="Pfam" id="PF23393">
    <property type="entry name" value="Beta-prop_WDR90_POC16_2nd"/>
    <property type="match status" value="1"/>
</dbReference>
<dbReference type="SMART" id="SM00320">
    <property type="entry name" value="WD40"/>
    <property type="match status" value="20"/>
</dbReference>
<dbReference type="Gene3D" id="2.130.10.10">
    <property type="entry name" value="YVTN repeat-like/Quinoprotein amine dehydrogenase"/>
    <property type="match status" value="6"/>
</dbReference>
<dbReference type="PROSITE" id="PS50082">
    <property type="entry name" value="WD_REPEATS_2"/>
    <property type="match status" value="3"/>
</dbReference>
<feature type="compositionally biased region" description="Low complexity" evidence="13">
    <location>
        <begin position="1049"/>
        <end position="1060"/>
    </location>
</feature>
<dbReference type="Proteomes" id="UP001497497">
    <property type="component" value="Unassembled WGS sequence"/>
</dbReference>
<evidence type="ECO:0000259" key="16">
    <source>
        <dbReference type="Pfam" id="PF23393"/>
    </source>
</evidence>
<keyword evidence="7" id="KW-0970">Cilium biogenesis/degradation</keyword>
<dbReference type="InterPro" id="IPR050630">
    <property type="entry name" value="WD_repeat_EMAP"/>
</dbReference>
<sequence>MENLWQSPFVNVFKHYNLTAWKRASKEGDVISLMDKTVKGTVFRIEGSIHAANYIQLPKTNSQTLALTGRYFYLLFKPIPSKHFVVHLDVATSDNLVIRISFSNLFKSFKSTSTWLKFPFVCCPFGGSLPAYAVDAKRDQSGPAPMITKWTVLCLDLQQILSSYLNRKFLYIKSFKLCANMLVKNVFTSDQLYDPDLTMEEAKRHGLMALNICPLPRDMSYPVGKGENWHDLYDFIRFPSDSTHQPFDTIQANKSKSKLTKFASNMHSAIHDPLRIQTRTVDVSKCVSDRVSMIHKLTAPKEKPDMRKVTKEIPEIPTNINENFVDEIHVYAHPDGYRNHKKVRHEKKMKQIFPPPDSMPTYKALEPNPIMKLKRIIGFGGATFQDTLWSFDGSSVVYPCHAVLVSMKIATGQQRFFIGHTDKVSCLAFTANSSLLASGQTGSMSVVRVWKYPSGECLSISKAHDHSLSCLSFSAKGGVLCGLGKDSHGKNLVVVWNTSRVPKTREMTILAKGHTDVDITRIIIAPFDDTRMVSCGRDNVRMWRIKEGALRSAPVNLGEYHSMEFTDICFEFCSHMDSQPENHLVYACTKSGHIFEMDYNKLTIHHVRRLLPLQSKPGKGTKIKNAAESNAGTMSINAMHLNETFCVTGSDDGYLRLWPLDFAHVYLEAEHEGPVTATRLSADGLKIIAGTSTGNLGVLDVSTRQYTTVMRSHTGRVLSFAIDPMRKHLATVSEDNTIRVWDVETLQQLYDFSAPEECPCSIVYHPSKQIFACGFHSGTIRIFNVESTSLLAEHRQLRGGVTGLAYSPDGSRLYGCCSLGVAIIFDATTLEYKVIRVVAGLVARGDKFGPQALAVSSCSRRVAFVDPTELTVTVADAKCLDELIRIDVSNMSAGSTVMDAAERVTFSPSRVGHMLVTTANNKLIKYEARTGRLLQEVDHIHRAGCSAVTVSDCGQYLATGGDRTIKIWSYDLNLDINFQVFIGHSENVSKIHFTPDGLNLISSGEAIYFWDFLVKRPPTPPVEGRMSANDLDEVLSCAETMSIPDDISQPPQRQPCFPRPKTTKTISPRSDEIDVDNISSIDPASDQEDNPQVLKQKQSYRSREFPKAFKLSSSVQNTSVKDHSQQIANGLRDGLHFNANGSRDGQHLNGGADFHAWSQPVGNQALPDPPKRGLTIKRSDNPVSSETADPSVFVHYKQRQKLDRLAQRRYIAPPNQAGLKLKSVIGFNSNGRNNMVWHPDTGFFAYTSGCVIVIEDLNSGEQSYLFGHTEEISCLALQHDSLCLVSASPAFRDSLCQICVWDTQTKVCTKTLLHHKFGIQCLAFSRDDRFLVSVGDYRENSVVVWSIENLELVTKSMAASAIHSVKWDPFTVNEFVTVGEDGTVLFWLLDETASDVCLNVYEAELPGDLVNPDRKQCHPIAFTSQAYAGDSTMYIGTDSGRVSAWDTRHNTCFMHWEADTAEITKLVSRHSRLMTASCSKTLRLWSVGRVRDMKMTQSLQKASLGVTMEDEMSLDGAITCAEFDDTLDMGIVGTDAGTLWYINWSERTSIRLVSGHKNKINGVAFTMNNLLMSGGDDGSVRVWSLKNREQALQFQVLDQACTCLAAGPSGRKQSLVPLVASGYSDGTVRIFDINKVEMLLKMRPHSVTVTAIAFSADGLMILSGSSDGLLAVSSPTNGMTVRVINDHRGVAISNIDVTFTKDVDVGVTAPTLWLASSMDRRASVWSADWSKDFCELVDWLTFPAPAFMPDGSRINRHDHNHFNLLPPTLARFSPDEADIIVYTGYGMDKSVHFYSLTQRKIVRTVNLTHWSLCMDVSPDSSLIAVGISERLLKLMDYNEGSFQDFTGHSDGVSLTKFSPSGSMLLTVSHNEMFIWEVTL</sequence>
<keyword evidence="18" id="KW-1185">Reference proteome</keyword>
<dbReference type="FunFam" id="2.130.10.10:FF:000522">
    <property type="entry name" value="WD repeat domain 90"/>
    <property type="match status" value="1"/>
</dbReference>
<feature type="region of interest" description="Disordered" evidence="13">
    <location>
        <begin position="1139"/>
        <end position="1188"/>
    </location>
</feature>
<feature type="repeat" description="WD" evidence="12">
    <location>
        <begin position="1642"/>
        <end position="1672"/>
    </location>
</feature>
<dbReference type="GO" id="GO:0005929">
    <property type="term" value="C:cilium"/>
    <property type="evidence" value="ECO:0007669"/>
    <property type="project" value="UniProtKB-ARBA"/>
</dbReference>
<dbReference type="GO" id="GO:0005814">
    <property type="term" value="C:centriole"/>
    <property type="evidence" value="ECO:0007669"/>
    <property type="project" value="UniProtKB-SubCell"/>
</dbReference>
<dbReference type="InterPro" id="IPR055441">
    <property type="entry name" value="Beta-prop_WDR90_POC16_2nd"/>
</dbReference>
<evidence type="ECO:0000256" key="12">
    <source>
        <dbReference type="PROSITE-ProRule" id="PRU00221"/>
    </source>
</evidence>
<accession>A0AAV2HT62</accession>
<evidence type="ECO:0000256" key="13">
    <source>
        <dbReference type="SAM" id="MobiDB-lite"/>
    </source>
</evidence>
<dbReference type="Pfam" id="PF23342">
    <property type="entry name" value="WDR90_beta-prop_4th"/>
    <property type="match status" value="1"/>
</dbReference>
<evidence type="ECO:0000313" key="17">
    <source>
        <dbReference type="EMBL" id="CAL1536659.1"/>
    </source>
</evidence>
<feature type="domain" description="WDR90 4th beta-propeller" evidence="15">
    <location>
        <begin position="1559"/>
        <end position="1878"/>
    </location>
</feature>
<dbReference type="InterPro" id="IPR007714">
    <property type="entry name" value="CFA20_dom"/>
</dbReference>
<organism evidence="17 18">
    <name type="scientific">Lymnaea stagnalis</name>
    <name type="common">Great pond snail</name>
    <name type="synonym">Helix stagnalis</name>
    <dbReference type="NCBI Taxonomy" id="6523"/>
    <lineage>
        <taxon>Eukaryota</taxon>
        <taxon>Metazoa</taxon>
        <taxon>Spiralia</taxon>
        <taxon>Lophotrochozoa</taxon>
        <taxon>Mollusca</taxon>
        <taxon>Gastropoda</taxon>
        <taxon>Heterobranchia</taxon>
        <taxon>Euthyneura</taxon>
        <taxon>Panpulmonata</taxon>
        <taxon>Hygrophila</taxon>
        <taxon>Lymnaeoidea</taxon>
        <taxon>Lymnaeidae</taxon>
        <taxon>Lymnaea</taxon>
    </lineage>
</organism>
<proteinExistence type="inferred from homology"/>
<comment type="caution">
    <text evidence="17">The sequence shown here is derived from an EMBL/GenBank/DDBJ whole genome shotgun (WGS) entry which is preliminary data.</text>
</comment>
<dbReference type="PROSITE" id="PS00678">
    <property type="entry name" value="WD_REPEATS_1"/>
    <property type="match status" value="1"/>
</dbReference>
<evidence type="ECO:0000313" key="18">
    <source>
        <dbReference type="Proteomes" id="UP001497497"/>
    </source>
</evidence>
<dbReference type="Pfam" id="PF05018">
    <property type="entry name" value="CFA20_dom"/>
    <property type="match status" value="2"/>
</dbReference>
<evidence type="ECO:0000256" key="7">
    <source>
        <dbReference type="ARBA" id="ARBA00022794"/>
    </source>
</evidence>
<dbReference type="EMBL" id="CAXITT010000235">
    <property type="protein sequence ID" value="CAL1536659.1"/>
    <property type="molecule type" value="Genomic_DNA"/>
</dbReference>
<dbReference type="InterPro" id="IPR036322">
    <property type="entry name" value="WD40_repeat_dom_sf"/>
</dbReference>
<evidence type="ECO:0000256" key="2">
    <source>
        <dbReference type="ARBA" id="ARBA00004607"/>
    </source>
</evidence>
<evidence type="ECO:0000256" key="4">
    <source>
        <dbReference type="ARBA" id="ARBA00022574"/>
    </source>
</evidence>
<dbReference type="InterPro" id="IPR015943">
    <property type="entry name" value="WD40/YVTN_repeat-like_dom_sf"/>
</dbReference>
<feature type="domain" description="WDR90/POC16 second beta-propeller" evidence="16">
    <location>
        <begin position="721"/>
        <end position="1011"/>
    </location>
</feature>
<keyword evidence="4 12" id="KW-0853">WD repeat</keyword>
<name>A0AAV2HT62_LYMST</name>
<feature type="repeat" description="WD" evidence="12">
    <location>
        <begin position="1553"/>
        <end position="1593"/>
    </location>
</feature>
<evidence type="ECO:0000256" key="8">
    <source>
        <dbReference type="ARBA" id="ARBA00023212"/>
    </source>
</evidence>
<evidence type="ECO:0000256" key="11">
    <source>
        <dbReference type="ARBA" id="ARBA00070509"/>
    </source>
</evidence>
<feature type="domain" description="CFA20" evidence="14">
    <location>
        <begin position="143"/>
        <end position="201"/>
    </location>
</feature>
<keyword evidence="3" id="KW-0963">Cytoplasm</keyword>
<keyword evidence="6" id="KW-0677">Repeat</keyword>
<feature type="region of interest" description="Disordered" evidence="13">
    <location>
        <begin position="1043"/>
        <end position="1101"/>
    </location>
</feature>
<dbReference type="SUPFAM" id="SSF50998">
    <property type="entry name" value="Quinoprotein alcohol dehydrogenase-like"/>
    <property type="match status" value="1"/>
</dbReference>
<dbReference type="PANTHER" id="PTHR13720:SF24">
    <property type="entry name" value="WD REPEAT-CONTAINING PROTEIN 90"/>
    <property type="match status" value="1"/>
</dbReference>
<dbReference type="PROSITE" id="PS50294">
    <property type="entry name" value="WD_REPEATS_REGION"/>
    <property type="match status" value="2"/>
</dbReference>
<evidence type="ECO:0000256" key="1">
    <source>
        <dbReference type="ARBA" id="ARBA00004114"/>
    </source>
</evidence>
<feature type="repeat" description="WD" evidence="12">
    <location>
        <begin position="710"/>
        <end position="751"/>
    </location>
</feature>
<reference evidence="17 18" key="1">
    <citation type="submission" date="2024-04" db="EMBL/GenBank/DDBJ databases">
        <authorList>
            <consortium name="Genoscope - CEA"/>
            <person name="William W."/>
        </authorList>
    </citation>
    <scope>NUCLEOTIDE SEQUENCE [LARGE SCALE GENOMIC DNA]</scope>
</reference>
<comment type="similarity">
    <text evidence="10">Belongs to the WD repeat WDR90/POC16 family.</text>
</comment>
<evidence type="ECO:0000256" key="9">
    <source>
        <dbReference type="ARBA" id="ARBA00060089"/>
    </source>
</evidence>
<dbReference type="InterPro" id="IPR001680">
    <property type="entry name" value="WD40_rpt"/>
</dbReference>
<dbReference type="FunFam" id="2.130.10.10:FF:000590">
    <property type="entry name" value="WD repeat domain 90"/>
    <property type="match status" value="1"/>
</dbReference>
<dbReference type="InterPro" id="IPR055440">
    <property type="entry name" value="Beta-prop_WDR90_4th"/>
</dbReference>
<dbReference type="SUPFAM" id="SSF50978">
    <property type="entry name" value="WD40 repeat-like"/>
    <property type="match status" value="3"/>
</dbReference>
<evidence type="ECO:0000259" key="15">
    <source>
        <dbReference type="Pfam" id="PF23342"/>
    </source>
</evidence>
<evidence type="ECO:0000256" key="3">
    <source>
        <dbReference type="ARBA" id="ARBA00022490"/>
    </source>
</evidence>
<protein>
    <recommendedName>
        <fullName evidence="11">WD repeat-containing protein 90</fullName>
    </recommendedName>
</protein>
<dbReference type="InterPro" id="IPR011047">
    <property type="entry name" value="Quinoprotein_ADH-like_sf"/>
</dbReference>
<dbReference type="GO" id="GO:0005874">
    <property type="term" value="C:microtubule"/>
    <property type="evidence" value="ECO:0007669"/>
    <property type="project" value="UniProtKB-KW"/>
</dbReference>
<evidence type="ECO:0000256" key="6">
    <source>
        <dbReference type="ARBA" id="ARBA00022737"/>
    </source>
</evidence>
<dbReference type="FunFam" id="2.130.10.10:FF:001417">
    <property type="entry name" value="WD repeat domain 90"/>
    <property type="match status" value="1"/>
</dbReference>
<dbReference type="GO" id="GO:0030030">
    <property type="term" value="P:cell projection organization"/>
    <property type="evidence" value="ECO:0007669"/>
    <property type="project" value="UniProtKB-KW"/>
</dbReference>
<feature type="domain" description="CFA20" evidence="14">
    <location>
        <begin position="2"/>
        <end position="120"/>
    </location>
</feature>
<comment type="function">
    <text evidence="9">Microtubule-binding protein that plays a crucial role in ensuring inner core protein localization within the centriole core, as well as in maintaining the microtubule wall integrity and the overall centriole roundness and stability. Required for efficient primary cilium formation.</text>
</comment>
<evidence type="ECO:0000256" key="10">
    <source>
        <dbReference type="ARBA" id="ARBA00061300"/>
    </source>
</evidence>
<keyword evidence="8" id="KW-0206">Cytoskeleton</keyword>
<gene>
    <name evidence="17" type="ORF">GSLYS_00010572001</name>
</gene>
<dbReference type="PANTHER" id="PTHR13720">
    <property type="entry name" value="WD-40 REPEAT PROTEIN"/>
    <property type="match status" value="1"/>
</dbReference>
<comment type="subcellular location">
    <subcellularLocation>
        <location evidence="2">Cytoplasm</location>
        <location evidence="2">Cytoskeleton</location>
        <location evidence="2">Microtubule organizing center</location>
        <location evidence="2">Centrosome</location>
        <location evidence="2">Centriolar satellite</location>
    </subcellularLocation>
    <subcellularLocation>
        <location evidence="1">Cytoplasm</location>
        <location evidence="1">Cytoskeleton</location>
        <location evidence="1">Microtubule organizing center</location>
        <location evidence="1">Centrosome</location>
        <location evidence="1">Centriole</location>
    </subcellularLocation>
</comment>